<keyword evidence="1" id="KW-0812">Transmembrane</keyword>
<dbReference type="AlphaFoldDB" id="A0A8B8D3V3"/>
<dbReference type="KEGG" id="cvn:111123945"/>
<gene>
    <name evidence="3" type="primary">LOC111123945</name>
</gene>
<dbReference type="RefSeq" id="XP_022322390.1">
    <property type="nucleotide sequence ID" value="XM_022466682.1"/>
</dbReference>
<name>A0A8B8D3V3_CRAVI</name>
<keyword evidence="1" id="KW-1133">Transmembrane helix</keyword>
<feature type="transmembrane region" description="Helical" evidence="1">
    <location>
        <begin position="292"/>
        <end position="319"/>
    </location>
</feature>
<evidence type="ECO:0000313" key="3">
    <source>
        <dbReference type="RefSeq" id="XP_022322390.1"/>
    </source>
</evidence>
<reference evidence="3" key="1">
    <citation type="submission" date="2025-08" db="UniProtKB">
        <authorList>
            <consortium name="RefSeq"/>
        </authorList>
    </citation>
    <scope>IDENTIFICATION</scope>
    <source>
        <tissue evidence="3">Whole sample</tissue>
    </source>
</reference>
<sequence length="365" mass="42796">MDYLQPNNGKDTKEKTDRLLAGHQNLEISLGLSLIFVIATGILLRIVPSRLNHKTKRPIHSLNRSCVPNPIHRIENKVTSMENCETQYEHTLNQLVKFQRFPLFNAEEIPKIPEPYKNVMKKRAVDSKYFFPVHDDADRDLLWFESKDSNTVPDYKLFKVEGLKEELQLLEHSIDGLSIFYAPNPVQKIKNKVTFMENCETQYEHTVNKPVKFLRFIKRCPLYNTREMPKVLEPYRTPCRPQEKRNGICLTYDKQNDLLWLGSNDFNTVSGYRIFKEVGGHQKQHVVKWKEYLAITIMILIIILGFVFIRVIFAVATAILRRIWPYIVHFSYTVGKDIFLIGFYYSLLIFICMIVLGVFTVPFTR</sequence>
<organism evidence="2 3">
    <name type="scientific">Crassostrea virginica</name>
    <name type="common">Eastern oyster</name>
    <dbReference type="NCBI Taxonomy" id="6565"/>
    <lineage>
        <taxon>Eukaryota</taxon>
        <taxon>Metazoa</taxon>
        <taxon>Spiralia</taxon>
        <taxon>Lophotrochozoa</taxon>
        <taxon>Mollusca</taxon>
        <taxon>Bivalvia</taxon>
        <taxon>Autobranchia</taxon>
        <taxon>Pteriomorphia</taxon>
        <taxon>Ostreida</taxon>
        <taxon>Ostreoidea</taxon>
        <taxon>Ostreidae</taxon>
        <taxon>Crassostrea</taxon>
    </lineage>
</organism>
<feature type="transmembrane region" description="Helical" evidence="1">
    <location>
        <begin position="28"/>
        <end position="47"/>
    </location>
</feature>
<proteinExistence type="predicted"/>
<feature type="transmembrane region" description="Helical" evidence="1">
    <location>
        <begin position="339"/>
        <end position="361"/>
    </location>
</feature>
<dbReference type="Proteomes" id="UP000694844">
    <property type="component" value="Chromosome 3"/>
</dbReference>
<evidence type="ECO:0000256" key="1">
    <source>
        <dbReference type="SAM" id="Phobius"/>
    </source>
</evidence>
<dbReference type="GeneID" id="111123945"/>
<protein>
    <submittedName>
        <fullName evidence="3">Uncharacterized protein LOC111123945</fullName>
    </submittedName>
</protein>
<keyword evidence="1" id="KW-0472">Membrane</keyword>
<evidence type="ECO:0000313" key="2">
    <source>
        <dbReference type="Proteomes" id="UP000694844"/>
    </source>
</evidence>
<accession>A0A8B8D3V3</accession>
<keyword evidence="2" id="KW-1185">Reference proteome</keyword>